<feature type="transmembrane region" description="Helical" evidence="1">
    <location>
        <begin position="181"/>
        <end position="205"/>
    </location>
</feature>
<keyword evidence="1" id="KW-1133">Transmembrane helix</keyword>
<gene>
    <name evidence="3" type="ORF">F8144_10520</name>
</gene>
<keyword evidence="1" id="KW-0472">Membrane</keyword>
<feature type="transmembrane region" description="Helical" evidence="1">
    <location>
        <begin position="36"/>
        <end position="58"/>
    </location>
</feature>
<dbReference type="AlphaFoldDB" id="A0A7J5DJY1"/>
<feature type="transmembrane region" description="Helical" evidence="1">
    <location>
        <begin position="147"/>
        <end position="169"/>
    </location>
</feature>
<dbReference type="InterPro" id="IPR046675">
    <property type="entry name" value="DUF6545"/>
</dbReference>
<feature type="transmembrane region" description="Helical" evidence="1">
    <location>
        <begin position="104"/>
        <end position="123"/>
    </location>
</feature>
<evidence type="ECO:0000256" key="1">
    <source>
        <dbReference type="SAM" id="Phobius"/>
    </source>
</evidence>
<sequence>MSGLIYYLAAAVLWTGLAAQLPDLCRHRRDPLKRSFCAVILLSGLCFVLGAPPTVALVNSLTGIPNVAAPLAYGAVTAFGAASLILIVHWRGSDPVQVRRTSRAWLFSYLGVIVAEGVLFSLGDTPVERRADFDTYYASTPFIREMIVLYLMAHMVAAVTTTLLCWSWIGKVKRWTRGSLALLVLGWLFTSAYSVVKFVALTAHWLGRHWDGLSTSVAPLVAVGSCLASAGYILPLVGPRIDSAVTFVRLRPLFRLLAGPTGRRRCVTELSWRTIGDVELRLTTRETAIRDGLKRLAGQLDDQVRQTAYRDAMAAGSSAAEAEAIGTAAMVAVAALAEAPASVPETGTIGISVGDVDVVVSVGARVRRPAAGSRSLDTGQPSLLSLSRAVRTPIVDAAVQSRMTAVRQLS</sequence>
<feature type="transmembrane region" description="Helical" evidence="1">
    <location>
        <begin position="6"/>
        <end position="24"/>
    </location>
</feature>
<reference evidence="3 4" key="1">
    <citation type="submission" date="2019-09" db="EMBL/GenBank/DDBJ databases">
        <title>Isolation and identification of active actinomycetes.</title>
        <authorList>
            <person name="Yu Z."/>
            <person name="Han C."/>
            <person name="Yu B."/>
        </authorList>
    </citation>
    <scope>NUCLEOTIDE SEQUENCE [LARGE SCALE GENOMIC DNA]</scope>
    <source>
        <strain evidence="3 4">NEAU-H2</strain>
    </source>
</reference>
<accession>A0A7J5DJY1</accession>
<dbReference type="Proteomes" id="UP000442990">
    <property type="component" value="Unassembled WGS sequence"/>
</dbReference>
<protein>
    <recommendedName>
        <fullName evidence="2">DUF6545 domain-containing protein</fullName>
    </recommendedName>
</protein>
<name>A0A7J5DJY1_9ACTN</name>
<dbReference type="Pfam" id="PF20182">
    <property type="entry name" value="DUF6545"/>
    <property type="match status" value="1"/>
</dbReference>
<organism evidence="3 4">
    <name type="scientific">Streptomyces triticiradicis</name>
    <dbReference type="NCBI Taxonomy" id="2651189"/>
    <lineage>
        <taxon>Bacteria</taxon>
        <taxon>Bacillati</taxon>
        <taxon>Actinomycetota</taxon>
        <taxon>Actinomycetes</taxon>
        <taxon>Kitasatosporales</taxon>
        <taxon>Streptomycetaceae</taxon>
        <taxon>Streptomyces</taxon>
    </lineage>
</organism>
<dbReference type="EMBL" id="WBKG01000006">
    <property type="protein sequence ID" value="KAB1988961.1"/>
    <property type="molecule type" value="Genomic_DNA"/>
</dbReference>
<comment type="caution">
    <text evidence="3">The sequence shown here is derived from an EMBL/GenBank/DDBJ whole genome shotgun (WGS) entry which is preliminary data.</text>
</comment>
<keyword evidence="4" id="KW-1185">Reference proteome</keyword>
<feature type="transmembrane region" description="Helical" evidence="1">
    <location>
        <begin position="70"/>
        <end position="92"/>
    </location>
</feature>
<evidence type="ECO:0000313" key="3">
    <source>
        <dbReference type="EMBL" id="KAB1988961.1"/>
    </source>
</evidence>
<feature type="domain" description="DUF6545" evidence="2">
    <location>
        <begin position="246"/>
        <end position="344"/>
    </location>
</feature>
<dbReference type="RefSeq" id="WP_151468990.1">
    <property type="nucleotide sequence ID" value="NZ_WBKG01000006.1"/>
</dbReference>
<evidence type="ECO:0000259" key="2">
    <source>
        <dbReference type="Pfam" id="PF20182"/>
    </source>
</evidence>
<proteinExistence type="predicted"/>
<evidence type="ECO:0000313" key="4">
    <source>
        <dbReference type="Proteomes" id="UP000442990"/>
    </source>
</evidence>
<keyword evidence="1" id="KW-0812">Transmembrane</keyword>
<feature type="transmembrane region" description="Helical" evidence="1">
    <location>
        <begin position="217"/>
        <end position="237"/>
    </location>
</feature>